<comment type="function">
    <text evidence="8">Involved in peptidoglycan biosynthesis. Transports lipid-linked peptidoglycan precursors from the inner to the outer leaflet of the cytoplasmic membrane.</text>
</comment>
<feature type="transmembrane region" description="Helical" evidence="10">
    <location>
        <begin position="41"/>
        <end position="61"/>
    </location>
</feature>
<evidence type="ECO:0000256" key="4">
    <source>
        <dbReference type="ARBA" id="ARBA00022960"/>
    </source>
</evidence>
<feature type="transmembrane region" description="Helical" evidence="10">
    <location>
        <begin position="403"/>
        <end position="421"/>
    </location>
</feature>
<dbReference type="InterPro" id="IPR050833">
    <property type="entry name" value="Poly_Biosynth_Transport"/>
</dbReference>
<feature type="transmembrane region" description="Helical" evidence="10">
    <location>
        <begin position="159"/>
        <end position="180"/>
    </location>
</feature>
<keyword evidence="3 10" id="KW-0812">Transmembrane</keyword>
<dbReference type="GO" id="GO:0008360">
    <property type="term" value="P:regulation of cell shape"/>
    <property type="evidence" value="ECO:0007669"/>
    <property type="project" value="UniProtKB-KW"/>
</dbReference>
<feature type="transmembrane region" description="Helical" evidence="10">
    <location>
        <begin position="433"/>
        <end position="451"/>
    </location>
</feature>
<evidence type="ECO:0000256" key="2">
    <source>
        <dbReference type="ARBA" id="ARBA00022475"/>
    </source>
</evidence>
<comment type="caution">
    <text evidence="11">The sequence shown here is derived from an EMBL/GenBank/DDBJ whole genome shotgun (WGS) entry which is preliminary data.</text>
</comment>
<evidence type="ECO:0000256" key="1">
    <source>
        <dbReference type="ARBA" id="ARBA00004651"/>
    </source>
</evidence>
<keyword evidence="4" id="KW-0133">Cell shape</keyword>
<dbReference type="EMBL" id="JACHLN010000002">
    <property type="protein sequence ID" value="MBB4839782.1"/>
    <property type="molecule type" value="Genomic_DNA"/>
</dbReference>
<dbReference type="PANTHER" id="PTHR30250">
    <property type="entry name" value="PST FAMILY PREDICTED COLANIC ACID TRANSPORTER"/>
    <property type="match status" value="1"/>
</dbReference>
<evidence type="ECO:0000256" key="6">
    <source>
        <dbReference type="ARBA" id="ARBA00022989"/>
    </source>
</evidence>
<evidence type="ECO:0000256" key="9">
    <source>
        <dbReference type="ARBA" id="ARBA00061532"/>
    </source>
</evidence>
<evidence type="ECO:0000256" key="10">
    <source>
        <dbReference type="SAM" id="Phobius"/>
    </source>
</evidence>
<feature type="transmembrane region" description="Helical" evidence="10">
    <location>
        <begin position="310"/>
        <end position="331"/>
    </location>
</feature>
<proteinExistence type="inferred from homology"/>
<protein>
    <submittedName>
        <fullName evidence="11">Peptidoglycan biosynthesis protein MviN/MurJ (Putative lipid II flippase)</fullName>
    </submittedName>
</protein>
<evidence type="ECO:0000313" key="12">
    <source>
        <dbReference type="Proteomes" id="UP000575241"/>
    </source>
</evidence>
<accession>A0A7W7K2C9</accession>
<evidence type="ECO:0000256" key="5">
    <source>
        <dbReference type="ARBA" id="ARBA00022984"/>
    </source>
</evidence>
<feature type="transmembrane region" description="Helical" evidence="10">
    <location>
        <begin position="218"/>
        <end position="237"/>
    </location>
</feature>
<dbReference type="AlphaFoldDB" id="A0A7W7K2C9"/>
<keyword evidence="2" id="KW-1003">Cell membrane</keyword>
<keyword evidence="6 10" id="KW-1133">Transmembrane helix</keyword>
<feature type="transmembrane region" description="Helical" evidence="10">
    <location>
        <begin position="351"/>
        <end position="371"/>
    </location>
</feature>
<feature type="transmembrane region" description="Helical" evidence="10">
    <location>
        <begin position="82"/>
        <end position="107"/>
    </location>
</feature>
<keyword evidence="5" id="KW-0573">Peptidoglycan synthesis</keyword>
<feature type="transmembrane region" description="Helical" evidence="10">
    <location>
        <begin position="186"/>
        <end position="206"/>
    </location>
</feature>
<comment type="similarity">
    <text evidence="9">Belongs to the MurJ/MviN family.</text>
</comment>
<evidence type="ECO:0000256" key="3">
    <source>
        <dbReference type="ARBA" id="ARBA00022692"/>
    </source>
</evidence>
<feature type="transmembrane region" description="Helical" evidence="10">
    <location>
        <begin position="463"/>
        <end position="485"/>
    </location>
</feature>
<feature type="transmembrane region" description="Helical" evidence="10">
    <location>
        <begin position="127"/>
        <end position="147"/>
    </location>
</feature>
<reference evidence="11 12" key="1">
    <citation type="submission" date="2020-08" db="EMBL/GenBank/DDBJ databases">
        <title>Functional genomics of gut bacteria from endangered species of beetles.</title>
        <authorList>
            <person name="Carlos-Shanley C."/>
        </authorList>
    </citation>
    <scope>NUCLEOTIDE SEQUENCE [LARGE SCALE GENOMIC DNA]</scope>
    <source>
        <strain evidence="11 12">S00224</strain>
    </source>
</reference>
<dbReference type="InterPro" id="IPR004268">
    <property type="entry name" value="MurJ"/>
</dbReference>
<keyword evidence="12" id="KW-1185">Reference proteome</keyword>
<comment type="subcellular location">
    <subcellularLocation>
        <location evidence="1">Cell membrane</location>
        <topology evidence="1">Multi-pass membrane protein</topology>
    </subcellularLocation>
</comment>
<dbReference type="GO" id="GO:0009252">
    <property type="term" value="P:peptidoglycan biosynthetic process"/>
    <property type="evidence" value="ECO:0007669"/>
    <property type="project" value="UniProtKB-KW"/>
</dbReference>
<feature type="transmembrane region" description="Helical" evidence="10">
    <location>
        <begin position="249"/>
        <end position="266"/>
    </location>
</feature>
<dbReference type="PANTHER" id="PTHR30250:SF11">
    <property type="entry name" value="O-ANTIGEN TRANSPORTER-RELATED"/>
    <property type="match status" value="1"/>
</dbReference>
<organism evidence="11 12">
    <name type="scientific">Sphingomonas kyeonggiensis</name>
    <dbReference type="NCBI Taxonomy" id="1268553"/>
    <lineage>
        <taxon>Bacteria</taxon>
        <taxon>Pseudomonadati</taxon>
        <taxon>Pseudomonadota</taxon>
        <taxon>Alphaproteobacteria</taxon>
        <taxon>Sphingomonadales</taxon>
        <taxon>Sphingomonadaceae</taxon>
        <taxon>Sphingomonas</taxon>
    </lineage>
</organism>
<gene>
    <name evidence="11" type="ORF">HNP52_002851</name>
</gene>
<dbReference type="Proteomes" id="UP000575241">
    <property type="component" value="Unassembled WGS sequence"/>
</dbReference>
<evidence type="ECO:0000256" key="8">
    <source>
        <dbReference type="ARBA" id="ARBA00060041"/>
    </source>
</evidence>
<dbReference type="GO" id="GO:0005886">
    <property type="term" value="C:plasma membrane"/>
    <property type="evidence" value="ECO:0007669"/>
    <property type="project" value="UniProtKB-SubCell"/>
</dbReference>
<dbReference type="Pfam" id="PF03023">
    <property type="entry name" value="MurJ"/>
    <property type="match status" value="1"/>
</dbReference>
<evidence type="ECO:0000313" key="11">
    <source>
        <dbReference type="EMBL" id="MBB4839782.1"/>
    </source>
</evidence>
<evidence type="ECO:0000256" key="7">
    <source>
        <dbReference type="ARBA" id="ARBA00023136"/>
    </source>
</evidence>
<feature type="transmembrane region" description="Helical" evidence="10">
    <location>
        <begin position="378"/>
        <end position="397"/>
    </location>
</feature>
<name>A0A7W7K2C9_9SPHN</name>
<sequence>MAVQLDFVGLITVRGLKLGVGLITIFVFARIFGVSAMYDAWVWSLGLVNAISLMVFGPFVETFRATYAKFQHGEGQAAADKYIASVSVGVVVGALVIGLGLVALLSLSDDMFGLASTGGLTGDATRFVLLLLPGLVLSQLVAVLTAYMNCVGVVYRPEIAGTLGGAIGTAFIVLFPRLPAVELLLVSYYLGVLAPLAVSFDFLRTVVSRLRQLKWSELRFYVRAATLVALPLFVPYLLGQASGLLERQYAALAGVGGLSVLSYALFARSTLQAVFTSALASLALPQLSHAFQRDGEAAFRGVTDIWVRQCLLVGGAAVVFLYGFSDIAVTVLFGKHGLSNSALALAPLLRWYAPALVSVILYLLGGVSLLAAGKGKSYAFAGSLGQVVSMAMVVGFFPRLGLVALPLALCVSHAIAAALMFRAAGRGALRDLGVLALPRLAVMALAAIGLREIDLLLALDAQALTVRIVFSGVVFVLLAGIVWFVEHRMFASGTAAAES</sequence>
<feature type="transmembrane region" description="Helical" evidence="10">
    <location>
        <begin position="7"/>
        <end position="29"/>
    </location>
</feature>
<keyword evidence="7 10" id="KW-0472">Membrane</keyword>
<dbReference type="RefSeq" id="WP_184168162.1">
    <property type="nucleotide sequence ID" value="NZ_JACHLN010000002.1"/>
</dbReference>